<dbReference type="SMART" id="SM00382">
    <property type="entry name" value="AAA"/>
    <property type="match status" value="1"/>
</dbReference>
<dbReference type="PANTHER" id="PTHR42939:SF1">
    <property type="entry name" value="ABC TRANSPORTER ATP-BINDING PROTEIN ALBC-RELATED"/>
    <property type="match status" value="1"/>
</dbReference>
<protein>
    <submittedName>
        <fullName evidence="6">ABC transporter</fullName>
    </submittedName>
</protein>
<dbReference type="Proteomes" id="UP000011560">
    <property type="component" value="Unassembled WGS sequence"/>
</dbReference>
<dbReference type="InterPro" id="IPR051782">
    <property type="entry name" value="ABC_Transporter_VariousFunc"/>
</dbReference>
<dbReference type="SUPFAM" id="SSF52540">
    <property type="entry name" value="P-loop containing nucleoside triphosphate hydrolases"/>
    <property type="match status" value="1"/>
</dbReference>
<evidence type="ECO:0000256" key="4">
    <source>
        <dbReference type="SAM" id="MobiDB-lite"/>
    </source>
</evidence>
<dbReference type="GO" id="GO:0016887">
    <property type="term" value="F:ATP hydrolysis activity"/>
    <property type="evidence" value="ECO:0007669"/>
    <property type="project" value="InterPro"/>
</dbReference>
<dbReference type="STRING" id="1227490.C479_08103"/>
<comment type="caution">
    <text evidence="6">The sequence shown here is derived from an EMBL/GenBank/DDBJ whole genome shotgun (WGS) entry which is preliminary data.</text>
</comment>
<feature type="region of interest" description="Disordered" evidence="4">
    <location>
        <begin position="1"/>
        <end position="25"/>
    </location>
</feature>
<dbReference type="Pfam" id="PF00005">
    <property type="entry name" value="ABC_tran"/>
    <property type="match status" value="1"/>
</dbReference>
<dbReference type="EMBL" id="AOIQ01000014">
    <property type="protein sequence ID" value="ELZ10758.1"/>
    <property type="molecule type" value="Genomic_DNA"/>
</dbReference>
<gene>
    <name evidence="6" type="ORF">C479_08103</name>
</gene>
<dbReference type="PROSITE" id="PS50893">
    <property type="entry name" value="ABC_TRANSPORTER_2"/>
    <property type="match status" value="1"/>
</dbReference>
<accession>M0BKC2</accession>
<dbReference type="InterPro" id="IPR027417">
    <property type="entry name" value="P-loop_NTPase"/>
</dbReference>
<dbReference type="InterPro" id="IPR003439">
    <property type="entry name" value="ABC_transporter-like_ATP-bd"/>
</dbReference>
<dbReference type="RefSeq" id="WP_007700643.1">
    <property type="nucleotide sequence ID" value="NZ_AOIQ01000014.1"/>
</dbReference>
<keyword evidence="3" id="KW-0067">ATP-binding</keyword>
<dbReference type="GO" id="GO:0005524">
    <property type="term" value="F:ATP binding"/>
    <property type="evidence" value="ECO:0007669"/>
    <property type="project" value="UniProtKB-KW"/>
</dbReference>
<keyword evidence="2" id="KW-0547">Nucleotide-binding</keyword>
<dbReference type="Gene3D" id="3.40.50.300">
    <property type="entry name" value="P-loop containing nucleotide triphosphate hydrolases"/>
    <property type="match status" value="1"/>
</dbReference>
<keyword evidence="7" id="KW-1185">Reference proteome</keyword>
<sequence length="268" mass="28006">MTGNTPDTPRPPDPNASDGERRPDRARRSILEAESLSFAYGDVEILSDVSLSVDAATVTALIGPNGTGKTTLLRTLAGLEEPTDGAVHYHGPNVPREIGYLPQQPAFRPGFTVAETLSFYGSLVGESRADVLARLDRVGLGDAADKQVEALSGGMTRLAGIAQATIGDPPVVVLDEPGSGLDPGMSRRIYDVAREIAADGTAVLVTSHDMELVERSVDVVAVLADGGVTASGHPTTLADRFDVDSLLDVYEAAVSGDSSRVRVRGETA</sequence>
<keyword evidence="1" id="KW-0813">Transport</keyword>
<evidence type="ECO:0000256" key="3">
    <source>
        <dbReference type="ARBA" id="ARBA00022840"/>
    </source>
</evidence>
<evidence type="ECO:0000313" key="7">
    <source>
        <dbReference type="Proteomes" id="UP000011560"/>
    </source>
</evidence>
<dbReference type="AlphaFoldDB" id="M0BKC2"/>
<name>M0BKC2_9EURY</name>
<reference evidence="6 7" key="1">
    <citation type="journal article" date="2014" name="PLoS Genet.">
        <title>Phylogenetically driven sequencing of extremely halophilic archaea reveals strategies for static and dynamic osmo-response.</title>
        <authorList>
            <person name="Becker E.A."/>
            <person name="Seitzer P.M."/>
            <person name="Tritt A."/>
            <person name="Larsen D."/>
            <person name="Krusor M."/>
            <person name="Yao A.I."/>
            <person name="Wu D."/>
            <person name="Madern D."/>
            <person name="Eisen J.A."/>
            <person name="Darling A.E."/>
            <person name="Facciotti M.T."/>
        </authorList>
    </citation>
    <scope>NUCLEOTIDE SEQUENCE [LARGE SCALE GENOMIC DNA]</scope>
    <source>
        <strain evidence="6 7">JCM 14624</strain>
    </source>
</reference>
<evidence type="ECO:0000259" key="5">
    <source>
        <dbReference type="PROSITE" id="PS50893"/>
    </source>
</evidence>
<dbReference type="PANTHER" id="PTHR42939">
    <property type="entry name" value="ABC TRANSPORTER ATP-BINDING PROTEIN ALBC-RELATED"/>
    <property type="match status" value="1"/>
</dbReference>
<dbReference type="InterPro" id="IPR003593">
    <property type="entry name" value="AAA+_ATPase"/>
</dbReference>
<dbReference type="CDD" id="cd03230">
    <property type="entry name" value="ABC_DR_subfamily_A"/>
    <property type="match status" value="1"/>
</dbReference>
<feature type="domain" description="ABC transporter" evidence="5">
    <location>
        <begin position="31"/>
        <end position="250"/>
    </location>
</feature>
<evidence type="ECO:0000256" key="2">
    <source>
        <dbReference type="ARBA" id="ARBA00022741"/>
    </source>
</evidence>
<evidence type="ECO:0000256" key="1">
    <source>
        <dbReference type="ARBA" id="ARBA00022448"/>
    </source>
</evidence>
<dbReference type="PATRIC" id="fig|1227490.4.peg.1644"/>
<proteinExistence type="predicted"/>
<organism evidence="6 7">
    <name type="scientific">Halovivax asiaticus JCM 14624</name>
    <dbReference type="NCBI Taxonomy" id="1227490"/>
    <lineage>
        <taxon>Archaea</taxon>
        <taxon>Methanobacteriati</taxon>
        <taxon>Methanobacteriota</taxon>
        <taxon>Stenosarchaea group</taxon>
        <taxon>Halobacteria</taxon>
        <taxon>Halobacteriales</taxon>
        <taxon>Natrialbaceae</taxon>
        <taxon>Halovivax</taxon>
    </lineage>
</organism>
<evidence type="ECO:0000313" key="6">
    <source>
        <dbReference type="EMBL" id="ELZ10758.1"/>
    </source>
</evidence>